<dbReference type="AlphaFoldDB" id="A0A9J5YL25"/>
<reference evidence="1 2" key="1">
    <citation type="submission" date="2020-09" db="EMBL/GenBank/DDBJ databases">
        <title>De no assembly of potato wild relative species, Solanum commersonii.</title>
        <authorList>
            <person name="Cho K."/>
        </authorList>
    </citation>
    <scope>NUCLEOTIDE SEQUENCE [LARGE SCALE GENOMIC DNA]</scope>
    <source>
        <strain evidence="1">LZ3.2</strain>
        <tissue evidence="1">Leaf</tissue>
    </source>
</reference>
<dbReference type="Proteomes" id="UP000824120">
    <property type="component" value="Chromosome 6"/>
</dbReference>
<evidence type="ECO:0000313" key="1">
    <source>
        <dbReference type="EMBL" id="KAG5600392.1"/>
    </source>
</evidence>
<comment type="caution">
    <text evidence="1">The sequence shown here is derived from an EMBL/GenBank/DDBJ whole genome shotgun (WGS) entry which is preliminary data.</text>
</comment>
<accession>A0A9J5YL25</accession>
<evidence type="ECO:0000313" key="2">
    <source>
        <dbReference type="Proteomes" id="UP000824120"/>
    </source>
</evidence>
<dbReference type="OrthoDB" id="2002236at2759"/>
<protein>
    <submittedName>
        <fullName evidence="1">Uncharacterized protein</fullName>
    </submittedName>
</protein>
<dbReference type="EMBL" id="JACXVP010000006">
    <property type="protein sequence ID" value="KAG5600392.1"/>
    <property type="molecule type" value="Genomic_DNA"/>
</dbReference>
<sequence>MAIFEAKRLVVMAYLNRLYRKLVRHNAKSIENIKEITIPMLLNKFSWGSIATIGVWYQPHHPSMILAEESCSLKQQNNNPGELSISTRYPKARGMAREQEKLTIVFIEVIENLKDLNSHKDYGSCAWSQVCIDDDQYGDQKPKQLPIMLIMIAEVAAGNATAGEEKWEAAKTTPKAEFCMPSCKGSTET</sequence>
<organism evidence="1 2">
    <name type="scientific">Solanum commersonii</name>
    <name type="common">Commerson's wild potato</name>
    <name type="synonym">Commerson's nightshade</name>
    <dbReference type="NCBI Taxonomy" id="4109"/>
    <lineage>
        <taxon>Eukaryota</taxon>
        <taxon>Viridiplantae</taxon>
        <taxon>Streptophyta</taxon>
        <taxon>Embryophyta</taxon>
        <taxon>Tracheophyta</taxon>
        <taxon>Spermatophyta</taxon>
        <taxon>Magnoliopsida</taxon>
        <taxon>eudicotyledons</taxon>
        <taxon>Gunneridae</taxon>
        <taxon>Pentapetalae</taxon>
        <taxon>asterids</taxon>
        <taxon>lamiids</taxon>
        <taxon>Solanales</taxon>
        <taxon>Solanaceae</taxon>
        <taxon>Solanoideae</taxon>
        <taxon>Solaneae</taxon>
        <taxon>Solanum</taxon>
    </lineage>
</organism>
<keyword evidence="2" id="KW-1185">Reference proteome</keyword>
<name>A0A9J5YL25_SOLCO</name>
<proteinExistence type="predicted"/>
<gene>
    <name evidence="1" type="ORF">H5410_031762</name>
</gene>